<evidence type="ECO:0000256" key="5">
    <source>
        <dbReference type="ARBA" id="ARBA00022692"/>
    </source>
</evidence>
<evidence type="ECO:0000256" key="11">
    <source>
        <dbReference type="RuleBase" id="RU362091"/>
    </source>
</evidence>
<dbReference type="GO" id="GO:0015293">
    <property type="term" value="F:symporter activity"/>
    <property type="evidence" value="ECO:0007669"/>
    <property type="project" value="TreeGrafter"/>
</dbReference>
<keyword evidence="9 12" id="KW-0472">Membrane</keyword>
<dbReference type="PROSITE" id="PS50283">
    <property type="entry name" value="NA_SOLUT_SYMP_3"/>
    <property type="match status" value="1"/>
</dbReference>
<feature type="transmembrane region" description="Helical" evidence="12">
    <location>
        <begin position="87"/>
        <end position="104"/>
    </location>
</feature>
<evidence type="ECO:0000256" key="10">
    <source>
        <dbReference type="ARBA" id="ARBA00023201"/>
    </source>
</evidence>
<comment type="similarity">
    <text evidence="2 11">Belongs to the sodium:solute symporter (SSF) (TC 2.A.21) family.</text>
</comment>
<feature type="transmembrane region" description="Helical" evidence="12">
    <location>
        <begin position="311"/>
        <end position="330"/>
    </location>
</feature>
<name>A0A518FYK1_9PLAN</name>
<dbReference type="InterPro" id="IPR001734">
    <property type="entry name" value="Na/solute_symporter"/>
</dbReference>
<evidence type="ECO:0000256" key="3">
    <source>
        <dbReference type="ARBA" id="ARBA00022448"/>
    </source>
</evidence>
<keyword evidence="10" id="KW-0739">Sodium transport</keyword>
<dbReference type="Gene3D" id="1.20.1730.10">
    <property type="entry name" value="Sodium/glucose cotransporter"/>
    <property type="match status" value="1"/>
</dbReference>
<evidence type="ECO:0000313" key="14">
    <source>
        <dbReference type="Proteomes" id="UP000320839"/>
    </source>
</evidence>
<evidence type="ECO:0000256" key="8">
    <source>
        <dbReference type="ARBA" id="ARBA00023065"/>
    </source>
</evidence>
<reference evidence="13 14" key="1">
    <citation type="submission" date="2019-02" db="EMBL/GenBank/DDBJ databases">
        <title>Deep-cultivation of Planctomycetes and their phenomic and genomic characterization uncovers novel biology.</title>
        <authorList>
            <person name="Wiegand S."/>
            <person name="Jogler M."/>
            <person name="Boedeker C."/>
            <person name="Pinto D."/>
            <person name="Vollmers J."/>
            <person name="Rivas-Marin E."/>
            <person name="Kohn T."/>
            <person name="Peeters S.H."/>
            <person name="Heuer A."/>
            <person name="Rast P."/>
            <person name="Oberbeckmann S."/>
            <person name="Bunk B."/>
            <person name="Jeske O."/>
            <person name="Meyerdierks A."/>
            <person name="Storesund J.E."/>
            <person name="Kallscheuer N."/>
            <person name="Luecker S."/>
            <person name="Lage O.M."/>
            <person name="Pohl T."/>
            <person name="Merkel B.J."/>
            <person name="Hornburger P."/>
            <person name="Mueller R.-W."/>
            <person name="Bruemmer F."/>
            <person name="Labrenz M."/>
            <person name="Spormann A.M."/>
            <person name="Op den Camp H."/>
            <person name="Overmann J."/>
            <person name="Amann R."/>
            <person name="Jetten M.S.M."/>
            <person name="Mascher T."/>
            <person name="Medema M.H."/>
            <person name="Devos D.P."/>
            <person name="Kaster A.-K."/>
            <person name="Ovreas L."/>
            <person name="Rohde M."/>
            <person name="Galperin M.Y."/>
            <person name="Jogler C."/>
        </authorList>
    </citation>
    <scope>NUCLEOTIDE SEQUENCE [LARGE SCALE GENOMIC DNA]</scope>
    <source>
        <strain evidence="13 14">Pan153</strain>
    </source>
</reference>
<dbReference type="GO" id="GO:0005886">
    <property type="term" value="C:plasma membrane"/>
    <property type="evidence" value="ECO:0007669"/>
    <property type="project" value="UniProtKB-SubCell"/>
</dbReference>
<feature type="transmembrane region" description="Helical" evidence="12">
    <location>
        <begin position="46"/>
        <end position="67"/>
    </location>
</feature>
<evidence type="ECO:0000256" key="4">
    <source>
        <dbReference type="ARBA" id="ARBA00022475"/>
    </source>
</evidence>
<dbReference type="InterPro" id="IPR038377">
    <property type="entry name" value="Na/Glc_symporter_sf"/>
</dbReference>
<evidence type="ECO:0000313" key="13">
    <source>
        <dbReference type="EMBL" id="QDV21411.1"/>
    </source>
</evidence>
<feature type="transmembrane region" description="Helical" evidence="12">
    <location>
        <begin position="198"/>
        <end position="218"/>
    </location>
</feature>
<keyword evidence="5 12" id="KW-0812">Transmembrane</keyword>
<keyword evidence="8" id="KW-0406">Ion transport</keyword>
<evidence type="ECO:0000256" key="2">
    <source>
        <dbReference type="ARBA" id="ARBA00006434"/>
    </source>
</evidence>
<dbReference type="EMBL" id="CP036317">
    <property type="protein sequence ID" value="QDV21411.1"/>
    <property type="molecule type" value="Genomic_DNA"/>
</dbReference>
<dbReference type="PANTHER" id="PTHR42985:SF40">
    <property type="entry name" value="LD47995P-RELATED"/>
    <property type="match status" value="1"/>
</dbReference>
<dbReference type="AlphaFoldDB" id="A0A518FYK1"/>
<protein>
    <submittedName>
        <fullName evidence="13">Sodium/glucose cotransporter</fullName>
    </submittedName>
</protein>
<feature type="transmembrane region" description="Helical" evidence="12">
    <location>
        <begin position="233"/>
        <end position="254"/>
    </location>
</feature>
<feature type="transmembrane region" description="Helical" evidence="12">
    <location>
        <begin position="517"/>
        <end position="538"/>
    </location>
</feature>
<dbReference type="Pfam" id="PF00474">
    <property type="entry name" value="SSF"/>
    <property type="match status" value="1"/>
</dbReference>
<dbReference type="InterPro" id="IPR051163">
    <property type="entry name" value="Sodium:Solute_Symporter_SSF"/>
</dbReference>
<feature type="transmembrane region" description="Helical" evidence="12">
    <location>
        <begin position="396"/>
        <end position="421"/>
    </location>
</feature>
<evidence type="ECO:0000256" key="9">
    <source>
        <dbReference type="ARBA" id="ARBA00023136"/>
    </source>
</evidence>
<accession>A0A518FYK1</accession>
<keyword evidence="7" id="KW-0915">Sodium</keyword>
<feature type="transmembrane region" description="Helical" evidence="12">
    <location>
        <begin position="159"/>
        <end position="177"/>
    </location>
</feature>
<dbReference type="Proteomes" id="UP000320839">
    <property type="component" value="Chromosome"/>
</dbReference>
<evidence type="ECO:0000256" key="6">
    <source>
        <dbReference type="ARBA" id="ARBA00022989"/>
    </source>
</evidence>
<feature type="transmembrane region" description="Helical" evidence="12">
    <location>
        <begin position="550"/>
        <end position="574"/>
    </location>
</feature>
<feature type="transmembrane region" description="Helical" evidence="12">
    <location>
        <begin position="491"/>
        <end position="510"/>
    </location>
</feature>
<feature type="transmembrane region" description="Helical" evidence="12">
    <location>
        <begin position="266"/>
        <end position="291"/>
    </location>
</feature>
<feature type="transmembrane region" description="Helical" evidence="12">
    <location>
        <begin position="124"/>
        <end position="143"/>
    </location>
</feature>
<evidence type="ECO:0000256" key="12">
    <source>
        <dbReference type="SAM" id="Phobius"/>
    </source>
</evidence>
<dbReference type="NCBIfam" id="TIGR00813">
    <property type="entry name" value="sss"/>
    <property type="match status" value="1"/>
</dbReference>
<proteinExistence type="inferred from homology"/>
<dbReference type="PANTHER" id="PTHR42985">
    <property type="entry name" value="SODIUM-COUPLED MONOCARBOXYLATE TRANSPORTER"/>
    <property type="match status" value="1"/>
</dbReference>
<evidence type="ECO:0000256" key="1">
    <source>
        <dbReference type="ARBA" id="ARBA00004651"/>
    </source>
</evidence>
<evidence type="ECO:0000256" key="7">
    <source>
        <dbReference type="ARBA" id="ARBA00023053"/>
    </source>
</evidence>
<keyword evidence="3" id="KW-0813">Transport</keyword>
<keyword evidence="6 12" id="KW-1133">Transmembrane helix</keyword>
<comment type="subcellular location">
    <subcellularLocation>
        <location evidence="1">Cell membrane</location>
        <topology evidence="1">Multi-pass membrane protein</topology>
    </subcellularLocation>
</comment>
<feature type="transmembrane region" description="Helical" evidence="12">
    <location>
        <begin position="456"/>
        <end position="479"/>
    </location>
</feature>
<sequence>MYFVTTELKSGFIVSILKKNSAWEAGPFQARSIAGTYFVFRAGNHILRLFIFLFTLLSICFFTSSLLAAESVAEPLPLNSGLHPIDWVIIAFYAVMTIFLGWYFSRGQEDTSEYFVGSGQMNPFLIGVSLFATLLSTITYLSTPGEILGKGPVYLVKDLAMPFIFILVGFFMLPVYMKSRVTSAYELLEEKLGLGIRILGAVMFLGLRLIWMSLLVYLTAKAITTMLNVGDEWIPYIVMGTGLVAIIYTSLGGLRAVVITDLIQTILLFGGALLVIATITYHLGGFSWFPTQWNSNWDTQPFFSTDPATRVTYVGTFLSILIWYVATLCGDQVSVQRFMSTRDAVAARKSLAIQLTVSVVVSLTLAMVGFALLGYFTAFPNEIPAGMELKKDADNFFPHYIANHLPVGVSGCVISAMFAAAMSSIDSGVNSITAVVMTDFFDRFGIKPKTERGHIFSARLLALGIGVIVVLSSSLMGSIPGNITAVTNKTANLLTTPIFCLFFFALFVPYARPAGVLVGAVLGTTTAVLIAFSGPIFVENYTSDMTDPISFQWIAPAAVTVNIASGCLISYLIASSQKIRTGT</sequence>
<dbReference type="GO" id="GO:0006814">
    <property type="term" value="P:sodium ion transport"/>
    <property type="evidence" value="ECO:0007669"/>
    <property type="project" value="UniProtKB-KW"/>
</dbReference>
<keyword evidence="4" id="KW-1003">Cell membrane</keyword>
<feature type="transmembrane region" description="Helical" evidence="12">
    <location>
        <begin position="351"/>
        <end position="376"/>
    </location>
</feature>
<gene>
    <name evidence="13" type="primary">sglT_8</name>
    <name evidence="13" type="ORF">Pan153_60990</name>
</gene>
<organism evidence="13 14">
    <name type="scientific">Gimesia panareensis</name>
    <dbReference type="NCBI Taxonomy" id="2527978"/>
    <lineage>
        <taxon>Bacteria</taxon>
        <taxon>Pseudomonadati</taxon>
        <taxon>Planctomycetota</taxon>
        <taxon>Planctomycetia</taxon>
        <taxon>Planctomycetales</taxon>
        <taxon>Planctomycetaceae</taxon>
        <taxon>Gimesia</taxon>
    </lineage>
</organism>